<gene>
    <name evidence="6" type="ORF">SCD_n03014</name>
</gene>
<dbReference type="Pfam" id="PF00072">
    <property type="entry name" value="Response_reg"/>
    <property type="match status" value="1"/>
</dbReference>
<keyword evidence="2" id="KW-0238">DNA-binding</keyword>
<keyword evidence="7" id="KW-1185">Reference proteome</keyword>
<dbReference type="InterPro" id="IPR011006">
    <property type="entry name" value="CheY-like_superfamily"/>
</dbReference>
<organism evidence="6 7">
    <name type="scientific">Sulfuricella denitrificans (strain DSM 22764 / NBRC 105220 / skB26)</name>
    <dbReference type="NCBI Taxonomy" id="1163617"/>
    <lineage>
        <taxon>Bacteria</taxon>
        <taxon>Pseudomonadati</taxon>
        <taxon>Pseudomonadota</taxon>
        <taxon>Betaproteobacteria</taxon>
        <taxon>Nitrosomonadales</taxon>
        <taxon>Sulfuricellaceae</taxon>
        <taxon>Sulfuricella</taxon>
    </lineage>
</organism>
<dbReference type="PRINTS" id="PR00038">
    <property type="entry name" value="HTHLUXR"/>
</dbReference>
<dbReference type="SUPFAM" id="SSF46894">
    <property type="entry name" value="C-terminal effector domain of the bipartite response regulators"/>
    <property type="match status" value="1"/>
</dbReference>
<dbReference type="EMBL" id="AP013066">
    <property type="protein sequence ID" value="BAN36813.1"/>
    <property type="molecule type" value="Genomic_DNA"/>
</dbReference>
<dbReference type="HOGENOM" id="CLU_000445_90_10_4"/>
<dbReference type="OrthoDB" id="9780593at2"/>
<dbReference type="SMART" id="SM00421">
    <property type="entry name" value="HTH_LUXR"/>
    <property type="match status" value="1"/>
</dbReference>
<dbReference type="Gene3D" id="3.40.50.2300">
    <property type="match status" value="1"/>
</dbReference>
<dbReference type="SUPFAM" id="SSF52172">
    <property type="entry name" value="CheY-like"/>
    <property type="match status" value="1"/>
</dbReference>
<evidence type="ECO:0000256" key="2">
    <source>
        <dbReference type="ARBA" id="ARBA00023125"/>
    </source>
</evidence>
<dbReference type="PROSITE" id="PS50110">
    <property type="entry name" value="RESPONSE_REGULATORY"/>
    <property type="match status" value="1"/>
</dbReference>
<feature type="domain" description="Response regulatory" evidence="5">
    <location>
        <begin position="4"/>
        <end position="120"/>
    </location>
</feature>
<evidence type="ECO:0000313" key="7">
    <source>
        <dbReference type="Proteomes" id="UP000015559"/>
    </source>
</evidence>
<dbReference type="SMART" id="SM00448">
    <property type="entry name" value="REC"/>
    <property type="match status" value="1"/>
</dbReference>
<evidence type="ECO:0000259" key="4">
    <source>
        <dbReference type="PROSITE" id="PS50043"/>
    </source>
</evidence>
<reference evidence="6 7" key="1">
    <citation type="journal article" date="2012" name="Appl. Environ. Microbiol.">
        <title>Draft genome sequence of a psychrotolerant sulfur-oxidizing bacterium, Sulfuricella denitrificans skB26, and proteomic insights into cold adaptation.</title>
        <authorList>
            <person name="Watanabe T."/>
            <person name="Kojima H."/>
            <person name="Fukui M."/>
        </authorList>
    </citation>
    <scope>NUCLEOTIDE SEQUENCE [LARGE SCALE GENOMIC DNA]</scope>
    <source>
        <strain evidence="7">skB26</strain>
    </source>
</reference>
<dbReference type="GO" id="GO:0003677">
    <property type="term" value="F:DNA binding"/>
    <property type="evidence" value="ECO:0007669"/>
    <property type="project" value="UniProtKB-KW"/>
</dbReference>
<dbReference type="InterPro" id="IPR039420">
    <property type="entry name" value="WalR-like"/>
</dbReference>
<evidence type="ECO:0000256" key="3">
    <source>
        <dbReference type="PROSITE-ProRule" id="PRU00169"/>
    </source>
</evidence>
<name>S6ADY6_SULDS</name>
<dbReference type="PANTHER" id="PTHR43214">
    <property type="entry name" value="TWO-COMPONENT RESPONSE REGULATOR"/>
    <property type="match status" value="1"/>
</dbReference>
<protein>
    <submittedName>
        <fullName evidence="6">LuxR family transcriptional regulator</fullName>
    </submittedName>
</protein>
<dbReference type="PROSITE" id="PS00622">
    <property type="entry name" value="HTH_LUXR_1"/>
    <property type="match status" value="1"/>
</dbReference>
<dbReference type="GO" id="GO:0006355">
    <property type="term" value="P:regulation of DNA-templated transcription"/>
    <property type="evidence" value="ECO:0007669"/>
    <property type="project" value="InterPro"/>
</dbReference>
<dbReference type="InterPro" id="IPR058245">
    <property type="entry name" value="NreC/VraR/RcsB-like_REC"/>
</dbReference>
<dbReference type="InterPro" id="IPR001789">
    <property type="entry name" value="Sig_transdc_resp-reg_receiver"/>
</dbReference>
<feature type="domain" description="HTH luxR-type" evidence="4">
    <location>
        <begin position="140"/>
        <end position="205"/>
    </location>
</feature>
<dbReference type="CDD" id="cd06170">
    <property type="entry name" value="LuxR_C_like"/>
    <property type="match status" value="1"/>
</dbReference>
<feature type="modified residue" description="4-aspartylphosphate" evidence="3">
    <location>
        <position position="57"/>
    </location>
</feature>
<dbReference type="KEGG" id="sdr:SCD_n03014"/>
<dbReference type="CDD" id="cd17535">
    <property type="entry name" value="REC_NarL-like"/>
    <property type="match status" value="1"/>
</dbReference>
<proteinExistence type="predicted"/>
<dbReference type="Proteomes" id="UP000015559">
    <property type="component" value="Chromosome"/>
</dbReference>
<dbReference type="RefSeq" id="WP_009207225.1">
    <property type="nucleotide sequence ID" value="NC_022357.1"/>
</dbReference>
<dbReference type="PROSITE" id="PS50043">
    <property type="entry name" value="HTH_LUXR_2"/>
    <property type="match status" value="1"/>
</dbReference>
<accession>S6ADY6</accession>
<evidence type="ECO:0000313" key="6">
    <source>
        <dbReference type="EMBL" id="BAN36813.1"/>
    </source>
</evidence>
<dbReference type="STRING" id="1163617.SCD_n03014"/>
<keyword evidence="1 3" id="KW-0597">Phosphoprotein</keyword>
<dbReference type="InterPro" id="IPR000792">
    <property type="entry name" value="Tscrpt_reg_LuxR_C"/>
</dbReference>
<dbReference type="Pfam" id="PF00196">
    <property type="entry name" value="GerE"/>
    <property type="match status" value="1"/>
</dbReference>
<evidence type="ECO:0000256" key="1">
    <source>
        <dbReference type="ARBA" id="ARBA00022553"/>
    </source>
</evidence>
<sequence>MSISVILVDDHPLFRKGLSHLLEAGTDGITVAGQFAEIGGVLDWLRDGGRAEVALLDRNLRDEDGLTLVPELKRFGIKVIMLTVADEAHEIREAIERGVDGYVSKTSEPAQILQAISTVARGSGLHHSPVMDEAMQGKLASDAGSKLSTRELEIVGLVARGMSNKAIGDELGLSDNTVRNHLGSILEKLGLDNRVQVATFAMKHGISRKSGAA</sequence>
<dbReference type="eggNOG" id="COG2197">
    <property type="taxonomic scope" value="Bacteria"/>
</dbReference>
<dbReference type="GO" id="GO:0000160">
    <property type="term" value="P:phosphorelay signal transduction system"/>
    <property type="evidence" value="ECO:0007669"/>
    <property type="project" value="InterPro"/>
</dbReference>
<dbReference type="InterPro" id="IPR016032">
    <property type="entry name" value="Sig_transdc_resp-reg_C-effctor"/>
</dbReference>
<evidence type="ECO:0000259" key="5">
    <source>
        <dbReference type="PROSITE" id="PS50110"/>
    </source>
</evidence>
<dbReference type="AlphaFoldDB" id="S6ADY6"/>